<dbReference type="InterPro" id="IPR003717">
    <property type="entry name" value="RecO"/>
</dbReference>
<evidence type="ECO:0000256" key="7">
    <source>
        <dbReference type="HAMAP-Rule" id="MF_00201"/>
    </source>
</evidence>
<dbReference type="InterPro" id="IPR012340">
    <property type="entry name" value="NA-bd_OB-fold"/>
</dbReference>
<evidence type="ECO:0000256" key="2">
    <source>
        <dbReference type="ARBA" id="ARBA00021310"/>
    </source>
</evidence>
<evidence type="ECO:0000256" key="5">
    <source>
        <dbReference type="ARBA" id="ARBA00023204"/>
    </source>
</evidence>
<feature type="domain" description="DNA replication/recombination mediator RecO N-terminal" evidence="8">
    <location>
        <begin position="1"/>
        <end position="79"/>
    </location>
</feature>
<dbReference type="KEGG" id="ril:CRIB_473"/>
<dbReference type="SUPFAM" id="SSF57863">
    <property type="entry name" value="ArfGap/RecO-like zinc finger"/>
    <property type="match status" value="1"/>
</dbReference>
<keyword evidence="5 7" id="KW-0234">DNA repair</keyword>
<dbReference type="AlphaFoldDB" id="A0A1V1HZ33"/>
<dbReference type="InterPro" id="IPR037278">
    <property type="entry name" value="ARFGAP/RecO"/>
</dbReference>
<dbReference type="GO" id="GO:0043590">
    <property type="term" value="C:bacterial nucleoid"/>
    <property type="evidence" value="ECO:0007669"/>
    <property type="project" value="TreeGrafter"/>
</dbReference>
<dbReference type="EMBL" id="LN555523">
    <property type="protein sequence ID" value="CED93228.1"/>
    <property type="molecule type" value="Genomic_DNA"/>
</dbReference>
<dbReference type="Pfam" id="PF02565">
    <property type="entry name" value="RecO_C"/>
    <property type="match status" value="1"/>
</dbReference>
<comment type="function">
    <text evidence="7">Involved in DNA repair and RecF pathway recombination.</text>
</comment>
<evidence type="ECO:0000313" key="9">
    <source>
        <dbReference type="EMBL" id="CED93228.1"/>
    </source>
</evidence>
<evidence type="ECO:0000313" key="10">
    <source>
        <dbReference type="Proteomes" id="UP000245622"/>
    </source>
</evidence>
<evidence type="ECO:0000256" key="3">
    <source>
        <dbReference type="ARBA" id="ARBA00022763"/>
    </source>
</evidence>
<dbReference type="GO" id="GO:0006302">
    <property type="term" value="P:double-strand break repair"/>
    <property type="evidence" value="ECO:0007669"/>
    <property type="project" value="TreeGrafter"/>
</dbReference>
<dbReference type="GO" id="GO:0006310">
    <property type="term" value="P:DNA recombination"/>
    <property type="evidence" value="ECO:0007669"/>
    <property type="project" value="UniProtKB-UniRule"/>
</dbReference>
<dbReference type="Pfam" id="PF11967">
    <property type="entry name" value="RecO_N"/>
    <property type="match status" value="1"/>
</dbReference>
<dbReference type="InterPro" id="IPR022572">
    <property type="entry name" value="DNA_rep/recomb_RecO_N"/>
</dbReference>
<dbReference type="SUPFAM" id="SSF50249">
    <property type="entry name" value="Nucleic acid-binding proteins"/>
    <property type="match status" value="1"/>
</dbReference>
<evidence type="ECO:0000256" key="4">
    <source>
        <dbReference type="ARBA" id="ARBA00023172"/>
    </source>
</evidence>
<sequence length="257" mass="29474">MIILNTQGIVLKAVKYKENDVILTLFTRKLGKVSAIAKGAKRNKSALLSSAQLFSYANYTLKRKGNMYIVNQSDTIKSFYDISYDIEAFSYATYITKLVESSTCENQTNNRLFILLAQTLYLYTQKDTDKKFITRAFELKFLDYIGFRPVVNRCSSCGSKGIKSAIFNIYEGGLLCDLCSKNTEENIKLDVTTIKLMEYILNNDILICSKAKVSKYITYELEKVLKRYLNVYIDNINFKSLYFLKDIENIKGVDKGE</sequence>
<keyword evidence="3 7" id="KW-0227">DNA damage</keyword>
<dbReference type="Gene3D" id="2.40.50.140">
    <property type="entry name" value="Nucleic acid-binding proteins"/>
    <property type="match status" value="1"/>
</dbReference>
<dbReference type="HAMAP" id="MF_00201">
    <property type="entry name" value="RecO"/>
    <property type="match status" value="1"/>
</dbReference>
<dbReference type="PANTHER" id="PTHR33991">
    <property type="entry name" value="DNA REPAIR PROTEIN RECO"/>
    <property type="match status" value="1"/>
</dbReference>
<dbReference type="PANTHER" id="PTHR33991:SF1">
    <property type="entry name" value="DNA REPAIR PROTEIN RECO"/>
    <property type="match status" value="1"/>
</dbReference>
<organism evidence="9 10">
    <name type="scientific">Romboutsia ilealis</name>
    <dbReference type="NCBI Taxonomy" id="1115758"/>
    <lineage>
        <taxon>Bacteria</taxon>
        <taxon>Bacillati</taxon>
        <taxon>Bacillota</taxon>
        <taxon>Clostridia</taxon>
        <taxon>Peptostreptococcales</taxon>
        <taxon>Peptostreptococcaceae</taxon>
        <taxon>Romboutsia</taxon>
    </lineage>
</organism>
<proteinExistence type="inferred from homology"/>
<accession>A0A1V1HZ33</accession>
<reference evidence="9 10" key="1">
    <citation type="submission" date="2014-04" db="EMBL/GenBank/DDBJ databases">
        <authorList>
            <person name="Hornung B.V."/>
        </authorList>
    </citation>
    <scope>NUCLEOTIDE SEQUENCE [LARGE SCALE GENOMIC DNA]</scope>
    <source>
        <strain evidence="9 10">CRIB</strain>
    </source>
</reference>
<dbReference type="GeneID" id="82204660"/>
<name>A0A1V1HZ33_9FIRM</name>
<dbReference type="Gene3D" id="1.20.1440.120">
    <property type="entry name" value="Recombination protein O, C-terminal domain"/>
    <property type="match status" value="1"/>
</dbReference>
<comment type="similarity">
    <text evidence="1 7">Belongs to the RecO family.</text>
</comment>
<dbReference type="InterPro" id="IPR042242">
    <property type="entry name" value="RecO_C"/>
</dbReference>
<evidence type="ECO:0000256" key="1">
    <source>
        <dbReference type="ARBA" id="ARBA00007452"/>
    </source>
</evidence>
<dbReference type="Proteomes" id="UP000245622">
    <property type="component" value="Chromosome 1"/>
</dbReference>
<gene>
    <name evidence="7" type="primary">recO</name>
    <name evidence="9" type="ORF">CRIB_473</name>
</gene>
<dbReference type="RefSeq" id="WP_180702965.1">
    <property type="nucleotide sequence ID" value="NZ_CAJUCR010000005.1"/>
</dbReference>
<evidence type="ECO:0000259" key="8">
    <source>
        <dbReference type="Pfam" id="PF11967"/>
    </source>
</evidence>
<evidence type="ECO:0000256" key="6">
    <source>
        <dbReference type="ARBA" id="ARBA00033409"/>
    </source>
</evidence>
<dbReference type="NCBIfam" id="TIGR00613">
    <property type="entry name" value="reco"/>
    <property type="match status" value="1"/>
</dbReference>
<protein>
    <recommendedName>
        <fullName evidence="2 7">DNA repair protein RecO</fullName>
    </recommendedName>
    <alternativeName>
        <fullName evidence="6 7">Recombination protein O</fullName>
    </alternativeName>
</protein>
<keyword evidence="4 7" id="KW-0233">DNA recombination</keyword>
<keyword evidence="10" id="KW-1185">Reference proteome</keyword>